<proteinExistence type="predicted"/>
<dbReference type="Gene3D" id="3.40.630.30">
    <property type="match status" value="1"/>
</dbReference>
<dbReference type="InterPro" id="IPR016181">
    <property type="entry name" value="Acyl_CoA_acyltransferase"/>
</dbReference>
<comment type="caution">
    <text evidence="2">The sequence shown here is derived from an EMBL/GenBank/DDBJ whole genome shotgun (WGS) entry which is preliminary data.</text>
</comment>
<dbReference type="GO" id="GO:0016747">
    <property type="term" value="F:acyltransferase activity, transferring groups other than amino-acyl groups"/>
    <property type="evidence" value="ECO:0007669"/>
    <property type="project" value="InterPro"/>
</dbReference>
<dbReference type="Pfam" id="PF00583">
    <property type="entry name" value="Acetyltransf_1"/>
    <property type="match status" value="1"/>
</dbReference>
<accession>A0A433QPN1</accession>
<keyword evidence="2" id="KW-0808">Transferase</keyword>
<dbReference type="CDD" id="cd04301">
    <property type="entry name" value="NAT_SF"/>
    <property type="match status" value="1"/>
</dbReference>
<organism evidence="2 3">
    <name type="scientific">Jimgerdemannia flammicorona</name>
    <dbReference type="NCBI Taxonomy" id="994334"/>
    <lineage>
        <taxon>Eukaryota</taxon>
        <taxon>Fungi</taxon>
        <taxon>Fungi incertae sedis</taxon>
        <taxon>Mucoromycota</taxon>
        <taxon>Mucoromycotina</taxon>
        <taxon>Endogonomycetes</taxon>
        <taxon>Endogonales</taxon>
        <taxon>Endogonaceae</taxon>
        <taxon>Jimgerdemannia</taxon>
    </lineage>
</organism>
<evidence type="ECO:0000313" key="2">
    <source>
        <dbReference type="EMBL" id="RUS31717.1"/>
    </source>
</evidence>
<reference evidence="2 3" key="1">
    <citation type="journal article" date="2018" name="New Phytol.">
        <title>Phylogenomics of Endogonaceae and evolution of mycorrhizas within Mucoromycota.</title>
        <authorList>
            <person name="Chang Y."/>
            <person name="Desiro A."/>
            <person name="Na H."/>
            <person name="Sandor L."/>
            <person name="Lipzen A."/>
            <person name="Clum A."/>
            <person name="Barry K."/>
            <person name="Grigoriev I.V."/>
            <person name="Martin F.M."/>
            <person name="Stajich J.E."/>
            <person name="Smith M.E."/>
            <person name="Bonito G."/>
            <person name="Spatafora J.W."/>
        </authorList>
    </citation>
    <scope>NUCLEOTIDE SEQUENCE [LARGE SCALE GENOMIC DNA]</scope>
    <source>
        <strain evidence="2 3">AD002</strain>
    </source>
</reference>
<dbReference type="Proteomes" id="UP000274822">
    <property type="component" value="Unassembled WGS sequence"/>
</dbReference>
<evidence type="ECO:0000313" key="3">
    <source>
        <dbReference type="Proteomes" id="UP000274822"/>
    </source>
</evidence>
<keyword evidence="3" id="KW-1185">Reference proteome</keyword>
<protein>
    <submittedName>
        <fullName evidence="2">Acyl-CoA N-acyltransferase</fullName>
    </submittedName>
</protein>
<sequence length="162" mass="18491">MPTHHVIRQGLPSEDDAVAENFYKMWLDMGYSSDSLVENWRQKTLDRLQVARRDLKMMTFVAMAVGDDAAETMVGNAIVQLWDGLHPLILKPTTRLEAYIWGVYVDTLHRKQGLAAQLTQACINYSKGIGCTEIRLFTSDMGRSVYERVGFVDGREMKIKFE</sequence>
<dbReference type="InterPro" id="IPR000182">
    <property type="entry name" value="GNAT_dom"/>
</dbReference>
<dbReference type="AlphaFoldDB" id="A0A433QPN1"/>
<dbReference type="PROSITE" id="PS51186">
    <property type="entry name" value="GNAT"/>
    <property type="match status" value="1"/>
</dbReference>
<feature type="domain" description="N-acetyltransferase" evidence="1">
    <location>
        <begin position="5"/>
        <end position="162"/>
    </location>
</feature>
<keyword evidence="2" id="KW-0012">Acyltransferase</keyword>
<evidence type="ECO:0000259" key="1">
    <source>
        <dbReference type="PROSITE" id="PS51186"/>
    </source>
</evidence>
<dbReference type="SUPFAM" id="SSF55729">
    <property type="entry name" value="Acyl-CoA N-acyltransferases (Nat)"/>
    <property type="match status" value="1"/>
</dbReference>
<gene>
    <name evidence="2" type="ORF">BC938DRAFT_477235</name>
</gene>
<name>A0A433QPN1_9FUNG</name>
<dbReference type="EMBL" id="RBNJ01002672">
    <property type="protein sequence ID" value="RUS31717.1"/>
    <property type="molecule type" value="Genomic_DNA"/>
</dbReference>